<dbReference type="SUPFAM" id="SSF46785">
    <property type="entry name" value="Winged helix' DNA-binding domain"/>
    <property type="match status" value="1"/>
</dbReference>
<dbReference type="RefSeq" id="WP_275634090.1">
    <property type="nucleotide sequence ID" value="NZ_JARGYD010000007.1"/>
</dbReference>
<proteinExistence type="predicted"/>
<dbReference type="PROSITE" id="PS51118">
    <property type="entry name" value="HTH_HXLR"/>
    <property type="match status" value="1"/>
</dbReference>
<dbReference type="Gene3D" id="1.10.10.10">
    <property type="entry name" value="Winged helix-like DNA-binding domain superfamily/Winged helix DNA-binding domain"/>
    <property type="match status" value="1"/>
</dbReference>
<keyword evidence="6" id="KW-1185">Reference proteome</keyword>
<dbReference type="PANTHER" id="PTHR33204:SF37">
    <property type="entry name" value="HTH-TYPE TRANSCRIPTIONAL REGULATOR YODB"/>
    <property type="match status" value="1"/>
</dbReference>
<dbReference type="PANTHER" id="PTHR33204">
    <property type="entry name" value="TRANSCRIPTIONAL REGULATOR, MARR FAMILY"/>
    <property type="match status" value="1"/>
</dbReference>
<protein>
    <submittedName>
        <fullName evidence="5">Winged helix-turn-helix transcriptional regulator</fullName>
    </submittedName>
</protein>
<evidence type="ECO:0000313" key="6">
    <source>
        <dbReference type="Proteomes" id="UP001595632"/>
    </source>
</evidence>
<dbReference type="Pfam" id="PF01638">
    <property type="entry name" value="HxlR"/>
    <property type="match status" value="1"/>
</dbReference>
<evidence type="ECO:0000256" key="1">
    <source>
        <dbReference type="ARBA" id="ARBA00023015"/>
    </source>
</evidence>
<accession>A0ABV7GQK0</accession>
<gene>
    <name evidence="5" type="ORF">ACFOGP_05995</name>
</gene>
<dbReference type="InterPro" id="IPR002577">
    <property type="entry name" value="HTH_HxlR"/>
</dbReference>
<organism evidence="5 6">
    <name type="scientific">Psychromarinibacter halotolerans</name>
    <dbReference type="NCBI Taxonomy" id="1775175"/>
    <lineage>
        <taxon>Bacteria</taxon>
        <taxon>Pseudomonadati</taxon>
        <taxon>Pseudomonadota</taxon>
        <taxon>Alphaproteobacteria</taxon>
        <taxon>Rhodobacterales</taxon>
        <taxon>Paracoccaceae</taxon>
        <taxon>Psychromarinibacter</taxon>
    </lineage>
</organism>
<evidence type="ECO:0000256" key="2">
    <source>
        <dbReference type="ARBA" id="ARBA00023125"/>
    </source>
</evidence>
<dbReference type="EMBL" id="JBHRTB010000010">
    <property type="protein sequence ID" value="MFC3142250.1"/>
    <property type="molecule type" value="Genomic_DNA"/>
</dbReference>
<evidence type="ECO:0000256" key="3">
    <source>
        <dbReference type="ARBA" id="ARBA00023163"/>
    </source>
</evidence>
<keyword evidence="3" id="KW-0804">Transcription</keyword>
<dbReference type="InterPro" id="IPR036388">
    <property type="entry name" value="WH-like_DNA-bd_sf"/>
</dbReference>
<dbReference type="InterPro" id="IPR036390">
    <property type="entry name" value="WH_DNA-bd_sf"/>
</dbReference>
<sequence>MTTTPMTPDVLAAQCPSREVLRLLTSRWAPLILIVLKNGTFRFAEIRRSIGGISERMLAETLSNLCGAGMVLRTDHGEIPPRVDYRLTPLGVEAADRLREFADWIEQSLPRFAEAGAD</sequence>
<feature type="domain" description="HTH hxlR-type" evidence="4">
    <location>
        <begin position="15"/>
        <end position="113"/>
    </location>
</feature>
<reference evidence="6" key="1">
    <citation type="journal article" date="2019" name="Int. J. Syst. Evol. Microbiol.">
        <title>The Global Catalogue of Microorganisms (GCM) 10K type strain sequencing project: providing services to taxonomists for standard genome sequencing and annotation.</title>
        <authorList>
            <consortium name="The Broad Institute Genomics Platform"/>
            <consortium name="The Broad Institute Genome Sequencing Center for Infectious Disease"/>
            <person name="Wu L."/>
            <person name="Ma J."/>
        </authorList>
    </citation>
    <scope>NUCLEOTIDE SEQUENCE [LARGE SCALE GENOMIC DNA]</scope>
    <source>
        <strain evidence="6">KCTC 52366</strain>
    </source>
</reference>
<comment type="caution">
    <text evidence="5">The sequence shown here is derived from an EMBL/GenBank/DDBJ whole genome shotgun (WGS) entry which is preliminary data.</text>
</comment>
<dbReference type="Proteomes" id="UP001595632">
    <property type="component" value="Unassembled WGS sequence"/>
</dbReference>
<name>A0ABV7GQK0_9RHOB</name>
<keyword evidence="1" id="KW-0805">Transcription regulation</keyword>
<keyword evidence="2" id="KW-0238">DNA-binding</keyword>
<evidence type="ECO:0000259" key="4">
    <source>
        <dbReference type="PROSITE" id="PS51118"/>
    </source>
</evidence>
<evidence type="ECO:0000313" key="5">
    <source>
        <dbReference type="EMBL" id="MFC3142250.1"/>
    </source>
</evidence>